<evidence type="ECO:0000313" key="4">
    <source>
        <dbReference type="EMBL" id="EGC29616.1"/>
    </source>
</evidence>
<keyword evidence="2" id="KW-0732">Signal</keyword>
<dbReference type="InterPro" id="IPR051478">
    <property type="entry name" value="Beta-lactamase-like_AB/R"/>
</dbReference>
<evidence type="ECO:0000313" key="5">
    <source>
        <dbReference type="Proteomes" id="UP000001064"/>
    </source>
</evidence>
<dbReference type="Proteomes" id="UP000001064">
    <property type="component" value="Unassembled WGS sequence"/>
</dbReference>
<dbReference type="PANTHER" id="PTHR22935">
    <property type="entry name" value="PENICILLIN-BINDING PROTEIN"/>
    <property type="match status" value="1"/>
</dbReference>
<dbReference type="eggNOG" id="ENOG502S3SB">
    <property type="taxonomic scope" value="Eukaryota"/>
</dbReference>
<sequence>MKKIEYITLFLILFLNYYIEVNSCPNGPKPIKINQNDPLLLETYKKIDQYLDKNLKLNNISNFISTIVYMDEIVWSKTYGNINPVDDHSPPLTLDTNFRIASCTKMFTSLMMMQFRDKGKINSIDDEIKNYFPKFKINDIHNMNGEKRGITFRELASHTSGLPRETPCDPNYYGTTNCTEDIILDRLSKQFLLSNEYKRVHYSNVGFSLLGRTLGEVYKKANDKHYEPTTEHPQIYYEKYVTKEILAKLNMSNSTYDPTKLDQNNIAISYYIDSNGEKKLIPNTLSGWNSPGGGLYSTARDMCSFMKFILNGNQDIIQDSTRNEYLTSVSLLSNGVQAFGIPFEMFYGNSTGTWFKGKNGLIGGYHSQLTMAADLKLGIFSVSMIDTNGDLFTREILEMLIPVYESLIIEELEKKHIQPINEHDLFVYKVIIGKYNSSFGESFMVEFDDTLNILFGYFQDTPSTLYAISNFDEDNTQYSYIKRLNLYNYQNATCSSMVCGPNEELIYFNLIKDSNGSIKDCDGLDILGLSLKKVY</sequence>
<dbReference type="Gene3D" id="3.40.710.10">
    <property type="entry name" value="DD-peptidase/beta-lactamase superfamily"/>
    <property type="match status" value="1"/>
</dbReference>
<gene>
    <name evidence="4" type="ORF">DICPUDRAFT_84366</name>
</gene>
<dbReference type="SUPFAM" id="SSF56601">
    <property type="entry name" value="beta-lactamase/transpeptidase-like"/>
    <property type="match status" value="1"/>
</dbReference>
<protein>
    <recommendedName>
        <fullName evidence="3">Beta-lactamase-related domain-containing protein</fullName>
    </recommendedName>
</protein>
<dbReference type="KEGG" id="dpp:DICPUDRAFT_84366"/>
<evidence type="ECO:0000259" key="3">
    <source>
        <dbReference type="Pfam" id="PF00144"/>
    </source>
</evidence>
<evidence type="ECO:0000256" key="2">
    <source>
        <dbReference type="SAM" id="SignalP"/>
    </source>
</evidence>
<feature type="chain" id="PRO_5003265573" description="Beta-lactamase-related domain-containing protein" evidence="2">
    <location>
        <begin position="24"/>
        <end position="535"/>
    </location>
</feature>
<dbReference type="Pfam" id="PF00144">
    <property type="entry name" value="Beta-lactamase"/>
    <property type="match status" value="1"/>
</dbReference>
<dbReference type="AlphaFoldDB" id="F1A2F5"/>
<dbReference type="OMA" id="CVENYET"/>
<feature type="signal peptide" evidence="2">
    <location>
        <begin position="1"/>
        <end position="23"/>
    </location>
</feature>
<dbReference type="InterPro" id="IPR012338">
    <property type="entry name" value="Beta-lactam/transpept-like"/>
</dbReference>
<name>F1A2F5_DICPU</name>
<dbReference type="VEuPathDB" id="AmoebaDB:DICPUDRAFT_84366"/>
<dbReference type="PANTHER" id="PTHR22935:SF95">
    <property type="entry name" value="BETA-LACTAMASE-LIKE 1-RELATED"/>
    <property type="match status" value="1"/>
</dbReference>
<accession>F1A2F5</accession>
<dbReference type="GeneID" id="10505175"/>
<keyword evidence="5" id="KW-1185">Reference proteome</keyword>
<dbReference type="OrthoDB" id="31129at2759"/>
<feature type="domain" description="Beta-lactamase-related" evidence="3">
    <location>
        <begin position="87"/>
        <end position="385"/>
    </location>
</feature>
<reference evidence="5" key="1">
    <citation type="journal article" date="2011" name="Genome Biol.">
        <title>Comparative genomics of the social amoebae Dictyostelium discoideum and Dictyostelium purpureum.</title>
        <authorList>
            <consortium name="US DOE Joint Genome Institute (JGI-PGF)"/>
            <person name="Sucgang R."/>
            <person name="Kuo A."/>
            <person name="Tian X."/>
            <person name="Salerno W."/>
            <person name="Parikh A."/>
            <person name="Feasley C.L."/>
            <person name="Dalin E."/>
            <person name="Tu H."/>
            <person name="Huang E."/>
            <person name="Barry K."/>
            <person name="Lindquist E."/>
            <person name="Shapiro H."/>
            <person name="Bruce D."/>
            <person name="Schmutz J."/>
            <person name="Salamov A."/>
            <person name="Fey P."/>
            <person name="Gaudet P."/>
            <person name="Anjard C."/>
            <person name="Babu M.M."/>
            <person name="Basu S."/>
            <person name="Bushmanova Y."/>
            <person name="van der Wel H."/>
            <person name="Katoh-Kurasawa M."/>
            <person name="Dinh C."/>
            <person name="Coutinho P.M."/>
            <person name="Saito T."/>
            <person name="Elias M."/>
            <person name="Schaap P."/>
            <person name="Kay R.R."/>
            <person name="Henrissat B."/>
            <person name="Eichinger L."/>
            <person name="Rivero F."/>
            <person name="Putnam N.H."/>
            <person name="West C.M."/>
            <person name="Loomis W.F."/>
            <person name="Chisholm R.L."/>
            <person name="Shaulsky G."/>
            <person name="Strassmann J.E."/>
            <person name="Queller D.C."/>
            <person name="Kuspa A."/>
            <person name="Grigoriev I.V."/>
        </authorList>
    </citation>
    <scope>NUCLEOTIDE SEQUENCE [LARGE SCALE GENOMIC DNA]</scope>
    <source>
        <strain evidence="5">QSDP1</strain>
    </source>
</reference>
<evidence type="ECO:0000256" key="1">
    <source>
        <dbReference type="ARBA" id="ARBA00038473"/>
    </source>
</evidence>
<proteinExistence type="inferred from homology"/>
<organism evidence="4 5">
    <name type="scientific">Dictyostelium purpureum</name>
    <name type="common">Slime mold</name>
    <dbReference type="NCBI Taxonomy" id="5786"/>
    <lineage>
        <taxon>Eukaryota</taxon>
        <taxon>Amoebozoa</taxon>
        <taxon>Evosea</taxon>
        <taxon>Eumycetozoa</taxon>
        <taxon>Dictyostelia</taxon>
        <taxon>Dictyosteliales</taxon>
        <taxon>Dictyosteliaceae</taxon>
        <taxon>Dictyostelium</taxon>
    </lineage>
</organism>
<dbReference type="InParanoid" id="F1A2F5"/>
<comment type="similarity">
    <text evidence="1">Belongs to the beta-lactamase family.</text>
</comment>
<dbReference type="EMBL" id="GL871410">
    <property type="protein sequence ID" value="EGC29616.1"/>
    <property type="molecule type" value="Genomic_DNA"/>
</dbReference>
<dbReference type="RefSeq" id="XP_003293849.1">
    <property type="nucleotide sequence ID" value="XM_003293801.1"/>
</dbReference>
<dbReference type="InterPro" id="IPR001466">
    <property type="entry name" value="Beta-lactam-related"/>
</dbReference>